<comment type="caution">
    <text evidence="2">The sequence shown here is derived from an EMBL/GenBank/DDBJ whole genome shotgun (WGS) entry which is preliminary data.</text>
</comment>
<sequence>MQYLKNPSLPFIAAKADRKGNLFADQEFKYERDPFRPEWSNLLRMLVSPNPQRQEKKADDFRPPVSPDAAYLTDKSQDWIVWLGHACFLIQLNGVRILIDPQLRDMPFVPRRVSPPFGPEDITDVDFLLLSHDHRDHVDEKSIKRFLSSTTVTKILCPLGLTNVIQGWVDTADKQRGGPATVIEEAAWYQIFGTERTGVRITYLPSRHWCRRGLLDFNQVLWGSFMIERIGEPAGNGLNTIYFGGDSAKTAYWKEIGTLYPNIDVAMLGIGAYAPDYMMEENHANPAEAFQGFKDLGARLWWPMHYGTYDLSNEPAGEPIRWARRLVEENGMGERLIGETINLPFRGERPG</sequence>
<dbReference type="PANTHER" id="PTHR15032">
    <property type="entry name" value="N-ACYL-PHOSPHATIDYLETHANOLAMINE-HYDROLYZING PHOSPHOLIPASE D"/>
    <property type="match status" value="1"/>
</dbReference>
<dbReference type="InterPro" id="IPR001279">
    <property type="entry name" value="Metallo-B-lactamas"/>
</dbReference>
<evidence type="ECO:0000313" key="3">
    <source>
        <dbReference type="Proteomes" id="UP000770785"/>
    </source>
</evidence>
<dbReference type="InterPro" id="IPR024884">
    <property type="entry name" value="NAPE-PLD"/>
</dbReference>
<organism evidence="2 3">
    <name type="scientific">Neolewinella antarctica</name>
    <dbReference type="NCBI Taxonomy" id="442734"/>
    <lineage>
        <taxon>Bacteria</taxon>
        <taxon>Pseudomonadati</taxon>
        <taxon>Bacteroidota</taxon>
        <taxon>Saprospiria</taxon>
        <taxon>Saprospirales</taxon>
        <taxon>Lewinellaceae</taxon>
        <taxon>Neolewinella</taxon>
    </lineage>
</organism>
<keyword evidence="3" id="KW-1185">Reference proteome</keyword>
<protein>
    <submittedName>
        <fullName evidence="2">L-ascorbate metabolism protein UlaG (Beta-lactamase superfamily)</fullName>
    </submittedName>
</protein>
<accession>A0ABX0X9D1</accession>
<dbReference type="EMBL" id="JAATJH010000001">
    <property type="protein sequence ID" value="NJC25564.1"/>
    <property type="molecule type" value="Genomic_DNA"/>
</dbReference>
<evidence type="ECO:0000313" key="2">
    <source>
        <dbReference type="EMBL" id="NJC25564.1"/>
    </source>
</evidence>
<evidence type="ECO:0000259" key="1">
    <source>
        <dbReference type="Pfam" id="PF12706"/>
    </source>
</evidence>
<dbReference type="InterPro" id="IPR036866">
    <property type="entry name" value="RibonucZ/Hydroxyglut_hydro"/>
</dbReference>
<gene>
    <name evidence="2" type="ORF">GGR27_001045</name>
</gene>
<dbReference type="PIRSF" id="PIRSF038896">
    <property type="entry name" value="NAPE-PLD"/>
    <property type="match status" value="1"/>
</dbReference>
<dbReference type="PANTHER" id="PTHR15032:SF4">
    <property type="entry name" value="N-ACYL-PHOSPHATIDYLETHANOLAMINE-HYDROLYZING PHOSPHOLIPASE D"/>
    <property type="match status" value="1"/>
</dbReference>
<name>A0ABX0X9D1_9BACT</name>
<reference evidence="2 3" key="1">
    <citation type="submission" date="2020-03" db="EMBL/GenBank/DDBJ databases">
        <title>Genomic Encyclopedia of Type Strains, Phase IV (KMG-IV): sequencing the most valuable type-strain genomes for metagenomic binning, comparative biology and taxonomic classification.</title>
        <authorList>
            <person name="Goeker M."/>
        </authorList>
    </citation>
    <scope>NUCLEOTIDE SEQUENCE [LARGE SCALE GENOMIC DNA]</scope>
    <source>
        <strain evidence="2 3">DSM 105096</strain>
    </source>
</reference>
<dbReference type="Gene3D" id="3.60.15.10">
    <property type="entry name" value="Ribonuclease Z/Hydroxyacylglutathione hydrolase-like"/>
    <property type="match status" value="1"/>
</dbReference>
<dbReference type="RefSeq" id="WP_168036313.1">
    <property type="nucleotide sequence ID" value="NZ_JAATJH010000001.1"/>
</dbReference>
<proteinExistence type="predicted"/>
<dbReference type="Proteomes" id="UP000770785">
    <property type="component" value="Unassembled WGS sequence"/>
</dbReference>
<dbReference type="SUPFAM" id="SSF56281">
    <property type="entry name" value="Metallo-hydrolase/oxidoreductase"/>
    <property type="match status" value="1"/>
</dbReference>
<dbReference type="Pfam" id="PF12706">
    <property type="entry name" value="Lactamase_B_2"/>
    <property type="match status" value="1"/>
</dbReference>
<feature type="domain" description="Metallo-beta-lactamase" evidence="1">
    <location>
        <begin position="96"/>
        <end position="306"/>
    </location>
</feature>